<dbReference type="GeneTree" id="ENSGT00950000183036"/>
<organism evidence="2 3">
    <name type="scientific">Electrophorus electricus</name>
    <name type="common">Electric eel</name>
    <name type="synonym">Gymnotus electricus</name>
    <dbReference type="NCBI Taxonomy" id="8005"/>
    <lineage>
        <taxon>Eukaryota</taxon>
        <taxon>Metazoa</taxon>
        <taxon>Chordata</taxon>
        <taxon>Craniata</taxon>
        <taxon>Vertebrata</taxon>
        <taxon>Euteleostomi</taxon>
        <taxon>Actinopterygii</taxon>
        <taxon>Neopterygii</taxon>
        <taxon>Teleostei</taxon>
        <taxon>Ostariophysi</taxon>
        <taxon>Gymnotiformes</taxon>
        <taxon>Gymnotoidei</taxon>
        <taxon>Gymnotidae</taxon>
        <taxon>Electrophorus</taxon>
    </lineage>
</organism>
<evidence type="ECO:0000313" key="3">
    <source>
        <dbReference type="Proteomes" id="UP000314983"/>
    </source>
</evidence>
<gene>
    <name evidence="2" type="primary">mcoln3a</name>
</gene>
<dbReference type="PANTHER" id="PTHR12127:SF23">
    <property type="entry name" value="MUCOLIPIN-3 ISOFORM X1"/>
    <property type="match status" value="1"/>
</dbReference>
<evidence type="ECO:0000313" key="2">
    <source>
        <dbReference type="Ensembl" id="ENSEEEP00000062074.1"/>
    </source>
</evidence>
<dbReference type="Proteomes" id="UP000314983">
    <property type="component" value="Chromosome 19"/>
</dbReference>
<dbReference type="AlphaFoldDB" id="A0AAY5EZG7"/>
<feature type="domain" description="Mucolipin extracytosolic" evidence="1">
    <location>
        <begin position="102"/>
        <end position="243"/>
    </location>
</feature>
<keyword evidence="3" id="KW-1185">Reference proteome</keyword>
<accession>A0AAY5EZG7</accession>
<dbReference type="InterPro" id="IPR049134">
    <property type="entry name" value="MCLN_ECD"/>
</dbReference>
<dbReference type="InterPro" id="IPR039031">
    <property type="entry name" value="Mucolipin"/>
</dbReference>
<sequence>MQPEYFTPLLVMKLLIPQTRSPEVLVNSGSSGNVSTLSWLAKADLDCQTVEELRGKLKYFFMSPCEKYQARGRKPWKMMLQFVKIIIITVQLVSFGLSNEMMVTFKEENLLAFKHLFLKDYKDRGSTYAVYTNPYLFFVFLFNCQYLNLQNVTVGNHAFETVNGVVTPLSLCQEFYRHGNISPENDSFDIDPHVEKGFVLTVVAHHVSPYRLLSVNIYLKVKAINLQTVRHDELPDCYNFSIVASEDIIHVPVHTNQL</sequence>
<proteinExistence type="predicted"/>
<reference evidence="2 3" key="1">
    <citation type="submission" date="2020-05" db="EMBL/GenBank/DDBJ databases">
        <title>Electrophorus electricus (electric eel) genome, fEleEle1, primary haplotype.</title>
        <authorList>
            <person name="Myers G."/>
            <person name="Meyer A."/>
            <person name="Fedrigo O."/>
            <person name="Formenti G."/>
            <person name="Rhie A."/>
            <person name="Tracey A."/>
            <person name="Sims Y."/>
            <person name="Jarvis E.D."/>
        </authorList>
    </citation>
    <scope>NUCLEOTIDE SEQUENCE [LARGE SCALE GENOMIC DNA]</scope>
</reference>
<dbReference type="GO" id="GO:0005886">
    <property type="term" value="C:plasma membrane"/>
    <property type="evidence" value="ECO:0007669"/>
    <property type="project" value="TreeGrafter"/>
</dbReference>
<name>A0AAY5EZG7_ELEEL</name>
<protein>
    <recommendedName>
        <fullName evidence="1">Mucolipin extracytosolic domain-containing protein</fullName>
    </recommendedName>
</protein>
<dbReference type="PANTHER" id="PTHR12127">
    <property type="entry name" value="MUCOLIPIN"/>
    <property type="match status" value="1"/>
</dbReference>
<dbReference type="Ensembl" id="ENSEEET00000055471.1">
    <property type="protein sequence ID" value="ENSEEEP00000062074.1"/>
    <property type="gene ID" value="ENSEEEG00000000152.2"/>
</dbReference>
<reference evidence="2" key="3">
    <citation type="submission" date="2025-09" db="UniProtKB">
        <authorList>
            <consortium name="Ensembl"/>
        </authorList>
    </citation>
    <scope>IDENTIFICATION</scope>
</reference>
<reference evidence="2" key="2">
    <citation type="submission" date="2025-08" db="UniProtKB">
        <authorList>
            <consortium name="Ensembl"/>
        </authorList>
    </citation>
    <scope>IDENTIFICATION</scope>
</reference>
<dbReference type="GO" id="GO:0072345">
    <property type="term" value="F:NAADP-sensitive calcium-release channel activity"/>
    <property type="evidence" value="ECO:0007669"/>
    <property type="project" value="TreeGrafter"/>
</dbReference>
<dbReference type="Pfam" id="PF21381">
    <property type="entry name" value="MCLN_ECD"/>
    <property type="match status" value="1"/>
</dbReference>
<evidence type="ECO:0000259" key="1">
    <source>
        <dbReference type="Pfam" id="PF21381"/>
    </source>
</evidence>
<dbReference type="GO" id="GO:0005765">
    <property type="term" value="C:lysosomal membrane"/>
    <property type="evidence" value="ECO:0007669"/>
    <property type="project" value="TreeGrafter"/>
</dbReference>